<dbReference type="Proteomes" id="UP001152797">
    <property type="component" value="Unassembled WGS sequence"/>
</dbReference>
<organism evidence="4">
    <name type="scientific">Cladocopium goreaui</name>
    <dbReference type="NCBI Taxonomy" id="2562237"/>
    <lineage>
        <taxon>Eukaryota</taxon>
        <taxon>Sar</taxon>
        <taxon>Alveolata</taxon>
        <taxon>Dinophyceae</taxon>
        <taxon>Suessiales</taxon>
        <taxon>Symbiodiniaceae</taxon>
        <taxon>Cladocopium</taxon>
    </lineage>
</organism>
<feature type="transmembrane region" description="Helical" evidence="1">
    <location>
        <begin position="745"/>
        <end position="769"/>
    </location>
</feature>
<dbReference type="SUPFAM" id="SSF57184">
    <property type="entry name" value="Growth factor receptor domain"/>
    <property type="match status" value="1"/>
</dbReference>
<keyword evidence="7" id="KW-1185">Reference proteome</keyword>
<keyword evidence="1" id="KW-1133">Transmembrane helix</keyword>
<dbReference type="Gene3D" id="2.10.50.10">
    <property type="entry name" value="Tumor Necrosis Factor Receptor, subunit A, domain 2"/>
    <property type="match status" value="2"/>
</dbReference>
<sequence length="1158" mass="129226">MRRSICGSPPCMHMYVSLFLVLYMPADSTCLQDGIPEERRKNLVNQFTGESYPLGMHRHNWPAAFATSALARILIEEKFGYHVNVIATGLSTVDGIYALTGCSTPLNIKDRGCADSINVTYTHVAMESWLSSWQNAWDVIQEEYPATAPRSLGSMGYDGRVSLFISQTVRETAWEGEGLSLEFYRSYNVTWHNAARYFDGPQSLNTSLLKRCNETRLMLSIDMKLYLEITGDWDGVDVVNETVLGKCFDEYFWYPPSCRHDPTKCFIYITGGNGWEIDTAMQKATLWNMPMASAVAVDWRSFTQLPLHHHALFYWWLPDPTFLSLSPIEVAFPAFDRQAFERGDKRNAVTSESVEILVSQDLQLLAPYVYSFLDSWDMSVKDVNKILEDQMQSNADWREVACRWLLGHENIWKKWLPYSTQCLQQFGLYNIVLDKFVDNRDDPSDLTCRACPSGTYSKEFVDDVGTTWICVQCPLGSAQPYGASLACEPCSFGTYQDELGSVACKRCAIGDYQDERGQGACKSCPPGTTTLGFGSVIRSDRGCKQGHINIDPSGGLHCMECGEGLLCPIMSHLDALKSGESLLGSEFTPEIQEGYFSTESSPMEVYRCFGNHCPGGFPGTCSGGAEGPTCDHCPPKMYMASGKCTTCGAYQAAEWIVGPMVFLPGLMTSYYMTEKRYFVQASLFESGKLVMELMLNSLQNLGILSFVTVPWPVVLQNVFEFSSIFVLNMKSLGINCAVNTDLNKYILAAGFFASIVILMPCLGCITHFLPSLTERGWNWTYYGTICAIGKIFSSLFVTMCNIGLIPFICLSHPNDRYSILNYPNTLCGTVEHSTMQWVGMLVLALSLTHVILCAWALHHAPAWSLKSPRRLMSIGFLLVNYRPSCWWFGMVILIRGPLLSMGQVVAPSVGAVQLLSMSCVTLSSLCLQTWFLPWKVPLVNLVDTVSTSLFLMLLGVALHLTPPTSSRSYLDAIGTVLYYLSVGIILVVALLCFMLVIWDYCLKRTSHLRFMNLRRLPNSERLLCGLEGVASNLAGWTAREKGLLIRTMSSTLSVYDLLVVEQALELLSIDCGLCPDFHSLENRIASKRDARRLSRLSSRLSPELAVVTEPLESSDLGDQCVCEPKEDWESAAESSSEHVRKDASDLFYSEHVIVSEAY</sequence>
<keyword evidence="1" id="KW-0812">Transmembrane</keyword>
<dbReference type="AlphaFoldDB" id="A0A9P1GN95"/>
<evidence type="ECO:0000259" key="3">
    <source>
        <dbReference type="Pfam" id="PF07699"/>
    </source>
</evidence>
<feature type="transmembrane region" description="Helical" evidence="1">
    <location>
        <begin position="837"/>
        <end position="857"/>
    </location>
</feature>
<dbReference type="Gene3D" id="3.40.190.10">
    <property type="entry name" value="Periplasmic binding protein-like II"/>
    <property type="match status" value="1"/>
</dbReference>
<dbReference type="EMBL" id="CAMXCT030006666">
    <property type="protein sequence ID" value="CAL4805254.1"/>
    <property type="molecule type" value="Genomic_DNA"/>
</dbReference>
<reference evidence="5" key="2">
    <citation type="submission" date="2024-04" db="EMBL/GenBank/DDBJ databases">
        <authorList>
            <person name="Chen Y."/>
            <person name="Shah S."/>
            <person name="Dougan E. K."/>
            <person name="Thang M."/>
            <person name="Chan C."/>
        </authorList>
    </citation>
    <scope>NUCLEOTIDE SEQUENCE [LARGE SCALE GENOMIC DNA]</scope>
</reference>
<keyword evidence="2" id="KW-0732">Signal</keyword>
<protein>
    <submittedName>
        <fullName evidence="6">Tyrosine-protein kinase ephrin type A/B receptor-like domain-containing protein</fullName>
    </submittedName>
</protein>
<comment type="caution">
    <text evidence="4">The sequence shown here is derived from an EMBL/GenBank/DDBJ whole genome shotgun (WGS) entry which is preliminary data.</text>
</comment>
<dbReference type="EMBL" id="CAMXCT020006666">
    <property type="protein sequence ID" value="CAL1171317.1"/>
    <property type="molecule type" value="Genomic_DNA"/>
</dbReference>
<evidence type="ECO:0000313" key="4">
    <source>
        <dbReference type="EMBL" id="CAI4017942.1"/>
    </source>
</evidence>
<feature type="transmembrane region" description="Helical" evidence="1">
    <location>
        <begin position="781"/>
        <end position="808"/>
    </location>
</feature>
<dbReference type="PANTHER" id="PTHR46967">
    <property type="entry name" value="INSULIN-LIKE GROWTH FACTOR BINDING PROTEIN,N-TERMINAL"/>
    <property type="match status" value="1"/>
</dbReference>
<name>A0A9P1GN95_9DINO</name>
<keyword evidence="1" id="KW-0472">Membrane</keyword>
<keyword evidence="6" id="KW-0418">Kinase</keyword>
<dbReference type="OrthoDB" id="415069at2759"/>
<evidence type="ECO:0000313" key="6">
    <source>
        <dbReference type="EMBL" id="CAL4805254.1"/>
    </source>
</evidence>
<feature type="domain" description="Tyrosine-protein kinase ephrin type A/B receptor-like" evidence="3">
    <location>
        <begin position="493"/>
        <end position="539"/>
    </location>
</feature>
<dbReference type="InterPro" id="IPR011641">
    <property type="entry name" value="Tyr-kin_ephrin_A/B_rcpt-like"/>
</dbReference>
<feature type="transmembrane region" description="Helical" evidence="1">
    <location>
        <begin position="978"/>
        <end position="1001"/>
    </location>
</feature>
<proteinExistence type="predicted"/>
<gene>
    <name evidence="4" type="ORF">C1SCF055_LOCUS42550</name>
</gene>
<evidence type="ECO:0000256" key="1">
    <source>
        <dbReference type="SAM" id="Phobius"/>
    </source>
</evidence>
<evidence type="ECO:0000256" key="2">
    <source>
        <dbReference type="SAM" id="SignalP"/>
    </source>
</evidence>
<dbReference type="GO" id="GO:0016301">
    <property type="term" value="F:kinase activity"/>
    <property type="evidence" value="ECO:0007669"/>
    <property type="project" value="UniProtKB-KW"/>
</dbReference>
<feature type="transmembrane region" description="Helical" evidence="1">
    <location>
        <begin position="938"/>
        <end position="958"/>
    </location>
</feature>
<reference evidence="4" key="1">
    <citation type="submission" date="2022-10" db="EMBL/GenBank/DDBJ databases">
        <authorList>
            <person name="Chen Y."/>
            <person name="Dougan E. K."/>
            <person name="Chan C."/>
            <person name="Rhodes N."/>
            <person name="Thang M."/>
        </authorList>
    </citation>
    <scope>NUCLEOTIDE SEQUENCE</scope>
</reference>
<accession>A0A9P1GN95</accession>
<dbReference type="SUPFAM" id="SSF53850">
    <property type="entry name" value="Periplasmic binding protein-like II"/>
    <property type="match status" value="1"/>
</dbReference>
<evidence type="ECO:0000313" key="5">
    <source>
        <dbReference type="EMBL" id="CAL1171317.1"/>
    </source>
</evidence>
<feature type="chain" id="PRO_5043272960" evidence="2">
    <location>
        <begin position="29"/>
        <end position="1158"/>
    </location>
</feature>
<dbReference type="Pfam" id="PF07699">
    <property type="entry name" value="Ephrin_rec_like"/>
    <property type="match status" value="1"/>
</dbReference>
<feature type="signal peptide" evidence="2">
    <location>
        <begin position="1"/>
        <end position="28"/>
    </location>
</feature>
<evidence type="ECO:0000313" key="7">
    <source>
        <dbReference type="Proteomes" id="UP001152797"/>
    </source>
</evidence>
<keyword evidence="6" id="KW-0675">Receptor</keyword>
<dbReference type="SMART" id="SM01411">
    <property type="entry name" value="Ephrin_rec_like"/>
    <property type="match status" value="2"/>
</dbReference>
<feature type="transmembrane region" description="Helical" evidence="1">
    <location>
        <begin position="878"/>
        <end position="898"/>
    </location>
</feature>
<keyword evidence="6" id="KW-0808">Transferase</keyword>
<dbReference type="PANTHER" id="PTHR46967:SF2">
    <property type="entry name" value="SUSHI, VON WILLEBRAND FACTOR TYPE A, EGF AND PENTRAXIN DOMAIN-CONTAINING PROTEIN 1-LIKE"/>
    <property type="match status" value="1"/>
</dbReference>
<dbReference type="EMBL" id="CAMXCT010006666">
    <property type="protein sequence ID" value="CAI4017942.1"/>
    <property type="molecule type" value="Genomic_DNA"/>
</dbReference>
<dbReference type="InterPro" id="IPR009030">
    <property type="entry name" value="Growth_fac_rcpt_cys_sf"/>
</dbReference>
<feature type="transmembrane region" description="Helical" evidence="1">
    <location>
        <begin position="910"/>
        <end position="931"/>
    </location>
</feature>